<dbReference type="PROSITE" id="PS50262">
    <property type="entry name" value="G_PROTEIN_RECEP_F1_2"/>
    <property type="match status" value="1"/>
</dbReference>
<keyword evidence="6" id="KW-0675">Receptor</keyword>
<comment type="caution">
    <text evidence="12">The sequence shown here is derived from an EMBL/GenBank/DDBJ whole genome shotgun (WGS) entry which is preliminary data.</text>
</comment>
<evidence type="ECO:0000256" key="3">
    <source>
        <dbReference type="ARBA" id="ARBA00022989"/>
    </source>
</evidence>
<dbReference type="PANTHER" id="PTHR45695">
    <property type="entry name" value="LEUCOKININ RECEPTOR-RELATED"/>
    <property type="match status" value="1"/>
</dbReference>
<dbReference type="PANTHER" id="PTHR45695:SF9">
    <property type="entry name" value="LEUCOKININ RECEPTOR"/>
    <property type="match status" value="1"/>
</dbReference>
<dbReference type="PRINTS" id="PR00237">
    <property type="entry name" value="GPCRRHODOPSN"/>
</dbReference>
<keyword evidence="4" id="KW-0297">G-protein coupled receptor</keyword>
<keyword evidence="7" id="KW-0807">Transducer</keyword>
<accession>A0AAD9P000</accession>
<keyword evidence="13" id="KW-1185">Reference proteome</keyword>
<reference evidence="12" key="1">
    <citation type="journal article" date="2023" name="Mol. Biol. Evol.">
        <title>Third-Generation Sequencing Reveals the Adaptive Role of the Epigenome in Three Deep-Sea Polychaetes.</title>
        <authorList>
            <person name="Perez M."/>
            <person name="Aroh O."/>
            <person name="Sun Y."/>
            <person name="Lan Y."/>
            <person name="Juniper S.K."/>
            <person name="Young C.R."/>
            <person name="Angers B."/>
            <person name="Qian P.Y."/>
        </authorList>
    </citation>
    <scope>NUCLEOTIDE SEQUENCE</scope>
    <source>
        <strain evidence="12">R07B-5</strain>
    </source>
</reference>
<dbReference type="EMBL" id="JAODUO010000232">
    <property type="protein sequence ID" value="KAK2185514.1"/>
    <property type="molecule type" value="Genomic_DNA"/>
</dbReference>
<keyword evidence="5 9" id="KW-0472">Membrane</keyword>
<evidence type="ECO:0000256" key="2">
    <source>
        <dbReference type="ARBA" id="ARBA00022692"/>
    </source>
</evidence>
<evidence type="ECO:0000256" key="8">
    <source>
        <dbReference type="SAM" id="MobiDB-lite"/>
    </source>
</evidence>
<dbReference type="AlphaFoldDB" id="A0AAD9P000"/>
<keyword evidence="3 9" id="KW-1133">Transmembrane helix</keyword>
<sequence>MLATIVVLFVICWGPSLIDNVLVAFSVVERYHYDHLKYMRQAFSLMAYFNSCVNPIVYAFMSKSFRQGFRRTACGCTEKPFHRTPTMSNRTPQTQWTTAAPHRPAAVPYSASFPQALDLIPHSQPQPSA</sequence>
<feature type="transmembrane region" description="Helical" evidence="9">
    <location>
        <begin position="42"/>
        <end position="61"/>
    </location>
</feature>
<dbReference type="GO" id="GO:0005886">
    <property type="term" value="C:plasma membrane"/>
    <property type="evidence" value="ECO:0007669"/>
    <property type="project" value="TreeGrafter"/>
</dbReference>
<feature type="chain" id="PRO_5041997057" description="G-protein coupled receptors family 1 profile domain-containing protein" evidence="10">
    <location>
        <begin position="19"/>
        <end position="129"/>
    </location>
</feature>
<name>A0AAD9P000_RIDPI</name>
<evidence type="ECO:0000313" key="12">
    <source>
        <dbReference type="EMBL" id="KAK2185514.1"/>
    </source>
</evidence>
<keyword evidence="2 9" id="KW-0812">Transmembrane</keyword>
<dbReference type="Pfam" id="PF00001">
    <property type="entry name" value="7tm_1"/>
    <property type="match status" value="1"/>
</dbReference>
<evidence type="ECO:0000256" key="7">
    <source>
        <dbReference type="ARBA" id="ARBA00023224"/>
    </source>
</evidence>
<keyword evidence="10" id="KW-0732">Signal</keyword>
<dbReference type="InterPro" id="IPR000276">
    <property type="entry name" value="GPCR_Rhodpsn"/>
</dbReference>
<evidence type="ECO:0000259" key="11">
    <source>
        <dbReference type="PROSITE" id="PS50262"/>
    </source>
</evidence>
<dbReference type="SUPFAM" id="SSF81321">
    <property type="entry name" value="Family A G protein-coupled receptor-like"/>
    <property type="match status" value="1"/>
</dbReference>
<proteinExistence type="predicted"/>
<dbReference type="InterPro" id="IPR017452">
    <property type="entry name" value="GPCR_Rhodpsn_7TM"/>
</dbReference>
<dbReference type="Proteomes" id="UP001209878">
    <property type="component" value="Unassembled WGS sequence"/>
</dbReference>
<evidence type="ECO:0000256" key="5">
    <source>
        <dbReference type="ARBA" id="ARBA00023136"/>
    </source>
</evidence>
<evidence type="ECO:0000256" key="6">
    <source>
        <dbReference type="ARBA" id="ARBA00023170"/>
    </source>
</evidence>
<comment type="subcellular location">
    <subcellularLocation>
        <location evidence="1">Membrane</location>
        <topology evidence="1">Multi-pass membrane protein</topology>
    </subcellularLocation>
</comment>
<feature type="region of interest" description="Disordered" evidence="8">
    <location>
        <begin position="81"/>
        <end position="105"/>
    </location>
</feature>
<dbReference type="Gene3D" id="1.20.1070.10">
    <property type="entry name" value="Rhodopsin 7-helix transmembrane proteins"/>
    <property type="match status" value="1"/>
</dbReference>
<feature type="domain" description="G-protein coupled receptors family 1 profile" evidence="11">
    <location>
        <begin position="1"/>
        <end position="58"/>
    </location>
</feature>
<evidence type="ECO:0000256" key="10">
    <source>
        <dbReference type="SAM" id="SignalP"/>
    </source>
</evidence>
<organism evidence="12 13">
    <name type="scientific">Ridgeia piscesae</name>
    <name type="common">Tubeworm</name>
    <dbReference type="NCBI Taxonomy" id="27915"/>
    <lineage>
        <taxon>Eukaryota</taxon>
        <taxon>Metazoa</taxon>
        <taxon>Spiralia</taxon>
        <taxon>Lophotrochozoa</taxon>
        <taxon>Annelida</taxon>
        <taxon>Polychaeta</taxon>
        <taxon>Sedentaria</taxon>
        <taxon>Canalipalpata</taxon>
        <taxon>Sabellida</taxon>
        <taxon>Siboglinidae</taxon>
        <taxon>Ridgeia</taxon>
    </lineage>
</organism>
<feature type="compositionally biased region" description="Polar residues" evidence="8">
    <location>
        <begin position="85"/>
        <end position="98"/>
    </location>
</feature>
<feature type="signal peptide" evidence="10">
    <location>
        <begin position="1"/>
        <end position="18"/>
    </location>
</feature>
<evidence type="ECO:0000313" key="13">
    <source>
        <dbReference type="Proteomes" id="UP001209878"/>
    </source>
</evidence>
<dbReference type="GO" id="GO:0004930">
    <property type="term" value="F:G protein-coupled receptor activity"/>
    <property type="evidence" value="ECO:0007669"/>
    <property type="project" value="UniProtKB-KW"/>
</dbReference>
<gene>
    <name evidence="12" type="ORF">NP493_232g03007</name>
</gene>
<evidence type="ECO:0000256" key="4">
    <source>
        <dbReference type="ARBA" id="ARBA00023040"/>
    </source>
</evidence>
<evidence type="ECO:0000256" key="1">
    <source>
        <dbReference type="ARBA" id="ARBA00004141"/>
    </source>
</evidence>
<protein>
    <recommendedName>
        <fullName evidence="11">G-protein coupled receptors family 1 profile domain-containing protein</fullName>
    </recommendedName>
</protein>
<evidence type="ECO:0000256" key="9">
    <source>
        <dbReference type="SAM" id="Phobius"/>
    </source>
</evidence>